<proteinExistence type="predicted"/>
<dbReference type="OrthoDB" id="9121719at2"/>
<keyword evidence="1" id="KW-1133">Transmembrane helix</keyword>
<dbReference type="Proteomes" id="UP000030949">
    <property type="component" value="Unassembled WGS sequence"/>
</dbReference>
<evidence type="ECO:0000256" key="1">
    <source>
        <dbReference type="SAM" id="Phobius"/>
    </source>
</evidence>
<feature type="transmembrane region" description="Helical" evidence="1">
    <location>
        <begin position="709"/>
        <end position="728"/>
    </location>
</feature>
<name>A0A0B1YYT5_9PSED</name>
<dbReference type="RefSeq" id="WP_039592139.1">
    <property type="nucleotide sequence ID" value="NZ_JQGJ02000008.1"/>
</dbReference>
<comment type="caution">
    <text evidence="2">The sequence shown here is derived from an EMBL/GenBank/DDBJ whole genome shotgun (WGS) entry which is preliminary data.</text>
</comment>
<organism evidence="2 3">
    <name type="scientific">Pseudomonas frederiksbergensis</name>
    <dbReference type="NCBI Taxonomy" id="104087"/>
    <lineage>
        <taxon>Bacteria</taxon>
        <taxon>Pseudomonadati</taxon>
        <taxon>Pseudomonadota</taxon>
        <taxon>Gammaproteobacteria</taxon>
        <taxon>Pseudomonadales</taxon>
        <taxon>Pseudomonadaceae</taxon>
        <taxon>Pseudomonas</taxon>
    </lineage>
</organism>
<sequence length="735" mass="82531">MITKPLSAETVSLIHHVELNESGWWKKALGQVVQSALWQLSKPVSLGELQLKLRDDLCTNVVEELLLAQLDTLSSQGAVSVIAKKYKLTEAKRAELAAAREIAIKEAKTCQEVFVVNCTKFCPRLDAEHVYGEFTKCLQRTVQVSGANLFHLLVDGQLERDVDWLDPFLAKYSQTCQEGLRHTLSIFFAPANEACRSHVLRLMRAHFFAEASQLNATTLKAIEGQRKKRTVKVVLDTNFLFSILKLHDNPGDDSALSLVEITERTGKNFEIVLYVLPSTLDEAQRVLTSQIRMVERIRTSRAMSRSALTQPLPSIAKKFFDAASKTPGLSAEVFFRPYVEDMRSVLEGKGIKILDASPARYNVRQDVIDDVLTEMGREEVELPEAKRKGYETLLHDSVLWHAVKDRRSENDHSPFDVEYWAVTIDWRLINFDRQKRSAKGSGLPLVLHPSSLIQLIQFWIPRSAELDVVLVDSLRLSLYFQSFDAEDEKVTVKILESISRFEDVGDFTETTINVLLTNQALRTRLRSASASNEEVFELVKEELIALHNTAVHDLGVVSEDLKAAGNKLEEEKQNRLAVARDLEAVSGNLNGVSSELESERRIRLATETQLNETATAEGQIRKSYDRLVYILKVIVCPSVLFLIVSITAYALIVKYWSNSISLPSITAIGLGVIPVIAAMLWSPHLTHANQNLVTWRPASLISSLGRRTATLFTVAIGAIFSGAVWDYCKYLFDIH</sequence>
<reference evidence="3" key="1">
    <citation type="submission" date="2015-03" db="EMBL/GenBank/DDBJ databases">
        <title>Pseudomonas frederiksbergensis hydrocarbon degrader.</title>
        <authorList>
            <person name="Brown L.M."/>
            <person name="Ruiz O.N."/>
            <person name="Mueller S."/>
            <person name="Gunasekera T.S."/>
        </authorList>
    </citation>
    <scope>NUCLEOTIDE SEQUENCE [LARGE SCALE GENOMIC DNA]</scope>
    <source>
        <strain evidence="3">SI8</strain>
    </source>
</reference>
<dbReference type="AlphaFoldDB" id="A0A0B1YYT5"/>
<dbReference type="EMBL" id="JQGJ01000008">
    <property type="protein sequence ID" value="KHK64029.1"/>
    <property type="molecule type" value="Genomic_DNA"/>
</dbReference>
<evidence type="ECO:0000313" key="3">
    <source>
        <dbReference type="Proteomes" id="UP000030949"/>
    </source>
</evidence>
<accession>A0A0B1YYT5</accession>
<keyword evidence="1" id="KW-0812">Transmembrane</keyword>
<evidence type="ECO:0000313" key="2">
    <source>
        <dbReference type="EMBL" id="KHK64029.1"/>
    </source>
</evidence>
<keyword evidence="1" id="KW-0472">Membrane</keyword>
<feature type="transmembrane region" description="Helical" evidence="1">
    <location>
        <begin position="629"/>
        <end position="653"/>
    </location>
</feature>
<evidence type="ECO:0008006" key="4">
    <source>
        <dbReference type="Google" id="ProtNLM"/>
    </source>
</evidence>
<feature type="transmembrane region" description="Helical" evidence="1">
    <location>
        <begin position="660"/>
        <end position="681"/>
    </location>
</feature>
<gene>
    <name evidence="2" type="ORF">JZ00_15195</name>
</gene>
<protein>
    <recommendedName>
        <fullName evidence="4">PIN domain-containing protein</fullName>
    </recommendedName>
</protein>